<accession>A0A5E8BL44</accession>
<dbReference type="Proteomes" id="UP000398389">
    <property type="component" value="Unassembled WGS sequence"/>
</dbReference>
<organism evidence="2 3">
    <name type="scientific">Magnusiomyces paraingens</name>
    <dbReference type="NCBI Taxonomy" id="2606893"/>
    <lineage>
        <taxon>Eukaryota</taxon>
        <taxon>Fungi</taxon>
        <taxon>Dikarya</taxon>
        <taxon>Ascomycota</taxon>
        <taxon>Saccharomycotina</taxon>
        <taxon>Dipodascomycetes</taxon>
        <taxon>Dipodascales</taxon>
        <taxon>Dipodascaceae</taxon>
        <taxon>Magnusiomyces</taxon>
    </lineage>
</organism>
<sequence length="545" mass="61916">MSSQKRLFDSLSGNLGEINRIVSEYASSSGSNGDLVIPREHVATLINVLEVAQGKITRLVKKAKRPEQKFSDPLWQLLDNHTCVELTGFSKIVVEEIADALTAIDVHSACGHRIGRREALSITLCKFHRDCATGDFLETSFGRPASVISKVVNHVITAVMGAYRNLLSLGSNPYLCEERVRSYAAMARLEKPPSPAGSIPYYVKDDRPHSAKELKLAEQRDHIFASLSTRKIRVHVPIKEDWEPYIDPETRSYIIRYVSVVAPDGLTIGLYGQCPGQVTDVGVLHQKLASRDLARFSYQKKTENGTVGDEKEQFYLYAGWMFDAVEDDVDLSEGIITSKMLTQDYLESNNLAQKFVIGPNLEPNSGDMLYRCGACRRSLKYQLDDPDTWRTPNNLATYTGSFEVQHWWSEKRTRDRMRQPGEDDFLWRLKFVSFSAGEDIQEKWCSMSQNRSLDYSQRHVDDKIRFCVLFLNMVRCVNRTRSEFDALPPTLHSYLDRVRSKTANDSDPIAPPEIDRGSEDFIQEWGGIPPPSKRELRHIPPRCRG</sequence>
<evidence type="ECO:0000256" key="1">
    <source>
        <dbReference type="SAM" id="MobiDB-lite"/>
    </source>
</evidence>
<keyword evidence="3" id="KW-1185">Reference proteome</keyword>
<protein>
    <submittedName>
        <fullName evidence="2">Uncharacterized protein</fullName>
    </submittedName>
</protein>
<dbReference type="AlphaFoldDB" id="A0A5E8BL44"/>
<evidence type="ECO:0000313" key="2">
    <source>
        <dbReference type="EMBL" id="VVT50338.1"/>
    </source>
</evidence>
<dbReference type="EMBL" id="CABVLU010000002">
    <property type="protein sequence ID" value="VVT50338.1"/>
    <property type="molecule type" value="Genomic_DNA"/>
</dbReference>
<name>A0A5E8BL44_9ASCO</name>
<proteinExistence type="predicted"/>
<reference evidence="2 3" key="1">
    <citation type="submission" date="2019-09" db="EMBL/GenBank/DDBJ databases">
        <authorList>
            <person name="Brejova B."/>
        </authorList>
    </citation>
    <scope>NUCLEOTIDE SEQUENCE [LARGE SCALE GENOMIC DNA]</scope>
</reference>
<gene>
    <name evidence="2" type="ORF">SAPINGB_P002713</name>
</gene>
<feature type="region of interest" description="Disordered" evidence="1">
    <location>
        <begin position="521"/>
        <end position="545"/>
    </location>
</feature>
<dbReference type="GeneID" id="43581531"/>
<dbReference type="RefSeq" id="XP_031853322.1">
    <property type="nucleotide sequence ID" value="XM_031997431.1"/>
</dbReference>
<evidence type="ECO:0000313" key="3">
    <source>
        <dbReference type="Proteomes" id="UP000398389"/>
    </source>
</evidence>